<protein>
    <submittedName>
        <fullName evidence="1">Uncharacterized protein</fullName>
    </submittedName>
</protein>
<proteinExistence type="predicted"/>
<accession>A0A0L6UBA7</accession>
<evidence type="ECO:0000313" key="2">
    <source>
        <dbReference type="Proteomes" id="UP000037035"/>
    </source>
</evidence>
<gene>
    <name evidence="1" type="ORF">VP01_801g5</name>
</gene>
<comment type="caution">
    <text evidence="1">The sequence shown here is derived from an EMBL/GenBank/DDBJ whole genome shotgun (WGS) entry which is preliminary data.</text>
</comment>
<organism evidence="1 2">
    <name type="scientific">Puccinia sorghi</name>
    <dbReference type="NCBI Taxonomy" id="27349"/>
    <lineage>
        <taxon>Eukaryota</taxon>
        <taxon>Fungi</taxon>
        <taxon>Dikarya</taxon>
        <taxon>Basidiomycota</taxon>
        <taxon>Pucciniomycotina</taxon>
        <taxon>Pucciniomycetes</taxon>
        <taxon>Pucciniales</taxon>
        <taxon>Pucciniaceae</taxon>
        <taxon>Puccinia</taxon>
    </lineage>
</organism>
<evidence type="ECO:0000313" key="1">
    <source>
        <dbReference type="EMBL" id="KNZ45532.1"/>
    </source>
</evidence>
<keyword evidence="2" id="KW-1185">Reference proteome</keyword>
<dbReference type="Proteomes" id="UP000037035">
    <property type="component" value="Unassembled WGS sequence"/>
</dbReference>
<sequence>MFCPARKACDPHHKSPSMKSQAILCLDRRKPHVFPHFRSAPSQLALIKLLSPKQQPPKPTWNPHSYIECHRTYKSHDEWRSHSLMIIGSCIARLPAGNIGAPYQGLRSHFDCQLPIFQNKDLTGGGTLFADPFNPGRILGSPNCSSKLHILTSAQQHLRQIVLCFHPPILAQIDPLGNRLPYAFLE</sequence>
<dbReference type="VEuPathDB" id="FungiDB:VP01_801g5"/>
<reference evidence="1 2" key="1">
    <citation type="submission" date="2015-08" db="EMBL/GenBank/DDBJ databases">
        <title>Next Generation Sequencing and Analysis of the Genome of Puccinia sorghi L Schw, the Causal Agent of Maize Common Rust.</title>
        <authorList>
            <person name="Rochi L."/>
            <person name="Burguener G."/>
            <person name="Darino M."/>
            <person name="Turjanski A."/>
            <person name="Kreff E."/>
            <person name="Dieguez M.J."/>
            <person name="Sacco F."/>
        </authorList>
    </citation>
    <scope>NUCLEOTIDE SEQUENCE [LARGE SCALE GENOMIC DNA]</scope>
    <source>
        <strain evidence="1 2">RO10H11247</strain>
    </source>
</reference>
<dbReference type="EMBL" id="LAVV01013517">
    <property type="protein sequence ID" value="KNZ45532.1"/>
    <property type="molecule type" value="Genomic_DNA"/>
</dbReference>
<name>A0A0L6UBA7_9BASI</name>
<dbReference type="AlphaFoldDB" id="A0A0L6UBA7"/>